<dbReference type="InterPro" id="IPR044859">
    <property type="entry name" value="Allene_oxi_cyc_Dirigent"/>
</dbReference>
<dbReference type="GO" id="GO:0048046">
    <property type="term" value="C:apoplast"/>
    <property type="evidence" value="ECO:0007669"/>
    <property type="project" value="UniProtKB-SubCell"/>
</dbReference>
<protein>
    <recommendedName>
        <fullName evidence="4">Dirigent protein</fullName>
    </recommendedName>
</protein>
<keyword evidence="3 4" id="KW-0964">Secreted</keyword>
<dbReference type="InterPro" id="IPR004265">
    <property type="entry name" value="Dirigent"/>
</dbReference>
<dbReference type="AlphaFoldDB" id="A0A8T2ZZP1"/>
<reference evidence="5" key="1">
    <citation type="journal article" date="2021" name="J. Hered.">
        <title>Genome Assembly of Salicaceae Populus deltoides (Eastern Cottonwood) I-69 Based on Nanopore Sequencing and Hi-C Technologies.</title>
        <authorList>
            <person name="Bai S."/>
            <person name="Wu H."/>
            <person name="Zhang J."/>
            <person name="Pan Z."/>
            <person name="Zhao W."/>
            <person name="Li Z."/>
            <person name="Tong C."/>
        </authorList>
    </citation>
    <scope>NUCLEOTIDE SEQUENCE</scope>
    <source>
        <tissue evidence="5">Leaf</tissue>
    </source>
</reference>
<evidence type="ECO:0000256" key="2">
    <source>
        <dbReference type="ARBA" id="ARBA00011738"/>
    </source>
</evidence>
<accession>A0A8T2ZZP1</accession>
<feature type="signal peptide" evidence="4">
    <location>
        <begin position="1"/>
        <end position="23"/>
    </location>
</feature>
<dbReference type="PANTHER" id="PTHR21495">
    <property type="entry name" value="NUCLEOPORIN-RELATED"/>
    <property type="match status" value="1"/>
</dbReference>
<comment type="subunit">
    <text evidence="2 4">Homodimer.</text>
</comment>
<dbReference type="Proteomes" id="UP000807159">
    <property type="component" value="Chromosome 1"/>
</dbReference>
<keyword evidence="4" id="KW-0052">Apoplast</keyword>
<comment type="similarity">
    <text evidence="1 4">Belongs to the plant dirigent protein family.</text>
</comment>
<evidence type="ECO:0000256" key="1">
    <source>
        <dbReference type="ARBA" id="ARBA00010746"/>
    </source>
</evidence>
<dbReference type="GO" id="GO:0009699">
    <property type="term" value="P:phenylpropanoid biosynthetic process"/>
    <property type="evidence" value="ECO:0007669"/>
    <property type="project" value="UniProtKB-ARBA"/>
</dbReference>
<evidence type="ECO:0000313" key="6">
    <source>
        <dbReference type="Proteomes" id="UP000807159"/>
    </source>
</evidence>
<dbReference type="EMBL" id="JACEGQ020000001">
    <property type="protein sequence ID" value="KAH8522820.1"/>
    <property type="molecule type" value="Genomic_DNA"/>
</dbReference>
<evidence type="ECO:0000313" key="5">
    <source>
        <dbReference type="EMBL" id="KAH8522820.1"/>
    </source>
</evidence>
<organism evidence="5 6">
    <name type="scientific">Populus deltoides</name>
    <name type="common">Eastern poplar</name>
    <name type="synonym">Eastern cottonwood</name>
    <dbReference type="NCBI Taxonomy" id="3696"/>
    <lineage>
        <taxon>Eukaryota</taxon>
        <taxon>Viridiplantae</taxon>
        <taxon>Streptophyta</taxon>
        <taxon>Embryophyta</taxon>
        <taxon>Tracheophyta</taxon>
        <taxon>Spermatophyta</taxon>
        <taxon>Magnoliopsida</taxon>
        <taxon>eudicotyledons</taxon>
        <taxon>Gunneridae</taxon>
        <taxon>Pentapetalae</taxon>
        <taxon>rosids</taxon>
        <taxon>fabids</taxon>
        <taxon>Malpighiales</taxon>
        <taxon>Salicaceae</taxon>
        <taxon>Saliceae</taxon>
        <taxon>Populus</taxon>
    </lineage>
</organism>
<comment type="function">
    <text evidence="4">Dirigent proteins impart stereoselectivity on the phenoxy radical-coupling reaction, yielding optically active lignans from two molecules of coniferyl alcohol in the biosynthesis of lignans, flavonolignans, and alkaloids and thus plays a central role in plant secondary metabolism.</text>
</comment>
<keyword evidence="6" id="KW-1185">Reference proteome</keyword>
<evidence type="ECO:0000256" key="3">
    <source>
        <dbReference type="ARBA" id="ARBA00022525"/>
    </source>
</evidence>
<feature type="chain" id="PRO_5035959447" description="Dirigent protein" evidence="4">
    <location>
        <begin position="24"/>
        <end position="187"/>
    </location>
</feature>
<name>A0A8T2ZZP1_POPDE</name>
<gene>
    <name evidence="5" type="ORF">H0E87_003457</name>
</gene>
<proteinExistence type="inferred from homology"/>
<comment type="caution">
    <text evidence="5">The sequence shown here is derived from an EMBL/GenBank/DDBJ whole genome shotgun (WGS) entry which is preliminary data.</text>
</comment>
<keyword evidence="4" id="KW-0732">Signal</keyword>
<comment type="subcellular location">
    <subcellularLocation>
        <location evidence="4">Secreted</location>
        <location evidence="4">Extracellular space</location>
        <location evidence="4">Apoplast</location>
    </subcellularLocation>
</comment>
<sequence length="187" mass="20419">MATFIPFILFFVIFSTFFSAINSKFSEQSPLTITMKGMEKKTSLHFYFHDISSGKNQTSTAIARPLNMTAAANFFGSTSRADVLLREGPEPTSKLVGRAQGIYAFASQHNAVLLMVMNFAFVDGIYNGSSLSTLGRNAIFDIVREMLVVGGSGVLRLARGYALAKTFSFNLKAGVAVIEYNVSVVHF</sequence>
<dbReference type="Pfam" id="PF03018">
    <property type="entry name" value="Dirigent"/>
    <property type="match status" value="1"/>
</dbReference>
<dbReference type="Gene3D" id="2.40.480.10">
    <property type="entry name" value="Allene oxide cyclase-like"/>
    <property type="match status" value="1"/>
</dbReference>
<evidence type="ECO:0000256" key="4">
    <source>
        <dbReference type="RuleBase" id="RU363099"/>
    </source>
</evidence>